<evidence type="ECO:0000256" key="1">
    <source>
        <dbReference type="SAM" id="Phobius"/>
    </source>
</evidence>
<dbReference type="AlphaFoldDB" id="A0AAN9R367"/>
<comment type="caution">
    <text evidence="2">The sequence shown here is derived from an EMBL/GenBank/DDBJ whole genome shotgun (WGS) entry which is preliminary data.</text>
</comment>
<organism evidence="2 3">
    <name type="scientific">Phaseolus coccineus</name>
    <name type="common">Scarlet runner bean</name>
    <name type="synonym">Phaseolus multiflorus</name>
    <dbReference type="NCBI Taxonomy" id="3886"/>
    <lineage>
        <taxon>Eukaryota</taxon>
        <taxon>Viridiplantae</taxon>
        <taxon>Streptophyta</taxon>
        <taxon>Embryophyta</taxon>
        <taxon>Tracheophyta</taxon>
        <taxon>Spermatophyta</taxon>
        <taxon>Magnoliopsida</taxon>
        <taxon>eudicotyledons</taxon>
        <taxon>Gunneridae</taxon>
        <taxon>Pentapetalae</taxon>
        <taxon>rosids</taxon>
        <taxon>fabids</taxon>
        <taxon>Fabales</taxon>
        <taxon>Fabaceae</taxon>
        <taxon>Papilionoideae</taxon>
        <taxon>50 kb inversion clade</taxon>
        <taxon>NPAAA clade</taxon>
        <taxon>indigoferoid/millettioid clade</taxon>
        <taxon>Phaseoleae</taxon>
        <taxon>Phaseolus</taxon>
    </lineage>
</organism>
<protein>
    <submittedName>
        <fullName evidence="2">Uncharacterized protein</fullName>
    </submittedName>
</protein>
<name>A0AAN9R367_PHACN</name>
<accession>A0AAN9R367</accession>
<reference evidence="2 3" key="1">
    <citation type="submission" date="2024-01" db="EMBL/GenBank/DDBJ databases">
        <title>The genomes of 5 underutilized Papilionoideae crops provide insights into root nodulation and disease resistanc.</title>
        <authorList>
            <person name="Jiang F."/>
        </authorList>
    </citation>
    <scope>NUCLEOTIDE SEQUENCE [LARGE SCALE GENOMIC DNA]</scope>
    <source>
        <strain evidence="2">JINMINGXINNONG_FW02</strain>
        <tissue evidence="2">Leaves</tissue>
    </source>
</reference>
<feature type="transmembrane region" description="Helical" evidence="1">
    <location>
        <begin position="12"/>
        <end position="28"/>
    </location>
</feature>
<dbReference type="EMBL" id="JAYMYR010000006">
    <property type="protein sequence ID" value="KAK7357617.1"/>
    <property type="molecule type" value="Genomic_DNA"/>
</dbReference>
<gene>
    <name evidence="2" type="ORF">VNO80_16912</name>
</gene>
<sequence>MKGKVKSSKLKFGIPAFFFLCSLFFFDLDDVGSKSRILQESEKKVYEPVEHGESGESFFDSIPFQVNFLRFLSSGVGSVDFGWLTI</sequence>
<keyword evidence="3" id="KW-1185">Reference proteome</keyword>
<keyword evidence="1" id="KW-0812">Transmembrane</keyword>
<evidence type="ECO:0000313" key="3">
    <source>
        <dbReference type="Proteomes" id="UP001374584"/>
    </source>
</evidence>
<evidence type="ECO:0000313" key="2">
    <source>
        <dbReference type="EMBL" id="KAK7357617.1"/>
    </source>
</evidence>
<proteinExistence type="predicted"/>
<keyword evidence="1" id="KW-1133">Transmembrane helix</keyword>
<keyword evidence="1" id="KW-0472">Membrane</keyword>
<dbReference type="Proteomes" id="UP001374584">
    <property type="component" value="Unassembled WGS sequence"/>
</dbReference>